<dbReference type="NCBIfam" id="TIGR01297">
    <property type="entry name" value="CDF"/>
    <property type="match status" value="1"/>
</dbReference>
<dbReference type="Gene3D" id="1.20.1510.10">
    <property type="entry name" value="Cation efflux protein transmembrane domain"/>
    <property type="match status" value="1"/>
</dbReference>
<dbReference type="EMBL" id="PVWG01000014">
    <property type="protein sequence ID" value="PSB18848.1"/>
    <property type="molecule type" value="Genomic_DNA"/>
</dbReference>
<dbReference type="PANTHER" id="PTHR43840:SF15">
    <property type="entry name" value="MITOCHONDRIAL METAL TRANSPORTER 1-RELATED"/>
    <property type="match status" value="1"/>
</dbReference>
<evidence type="ECO:0000256" key="1">
    <source>
        <dbReference type="ARBA" id="ARBA00004141"/>
    </source>
</evidence>
<protein>
    <submittedName>
        <fullName evidence="11">Cation transporter</fullName>
    </submittedName>
</protein>
<sequence>MAEVRNPRGVSRQVLFVTLWLTLLVLAIKVWAGWATRSLSLLAEALHTVIDSFSTVLSLVAVAAPHRISGREVWGHGQLETTLALLLSAVLGFACFSLLGLSVQQLGATQALPALLPVKMSLPLIGLLTIVFLASLGLAYFQKRLAKTLESTALRVNANHVLQDAWLTLVVLIGLIGIWRGYRWLDPLMAITMVLTAVVSCWRVFNWQLPMMIRQTAIAPEAISQLVRQVQGVTTCYQIQSRGIVGRQVLIEMRLVLHPEFIGATQWIMEQIEATIREHYGPVHVLMKIDDDRDELHPSDHKLRSQNPSRELDWN</sequence>
<evidence type="ECO:0000256" key="3">
    <source>
        <dbReference type="ARBA" id="ARBA00022448"/>
    </source>
</evidence>
<dbReference type="Proteomes" id="UP000238634">
    <property type="component" value="Unassembled WGS sequence"/>
</dbReference>
<evidence type="ECO:0000256" key="8">
    <source>
        <dbReference type="SAM" id="Phobius"/>
    </source>
</evidence>
<keyword evidence="12" id="KW-1185">Reference proteome</keyword>
<dbReference type="OrthoDB" id="9806522at2"/>
<evidence type="ECO:0000256" key="5">
    <source>
        <dbReference type="ARBA" id="ARBA00022989"/>
    </source>
</evidence>
<dbReference type="GO" id="GO:0015093">
    <property type="term" value="F:ferrous iron transmembrane transporter activity"/>
    <property type="evidence" value="ECO:0007669"/>
    <property type="project" value="TreeGrafter"/>
</dbReference>
<feature type="transmembrane region" description="Helical" evidence="8">
    <location>
        <begin position="188"/>
        <end position="205"/>
    </location>
</feature>
<feature type="transmembrane region" description="Helical" evidence="8">
    <location>
        <begin position="14"/>
        <end position="35"/>
    </location>
</feature>
<feature type="transmembrane region" description="Helical" evidence="8">
    <location>
        <begin position="161"/>
        <end position="182"/>
    </location>
</feature>
<evidence type="ECO:0000256" key="4">
    <source>
        <dbReference type="ARBA" id="ARBA00022692"/>
    </source>
</evidence>
<evidence type="ECO:0000256" key="7">
    <source>
        <dbReference type="SAM" id="MobiDB-lite"/>
    </source>
</evidence>
<keyword evidence="6 8" id="KW-0472">Membrane</keyword>
<dbReference type="InterPro" id="IPR027470">
    <property type="entry name" value="Cation_efflux_CTD"/>
</dbReference>
<comment type="subcellular location">
    <subcellularLocation>
        <location evidence="1">Membrane</location>
        <topology evidence="1">Multi-pass membrane protein</topology>
    </subcellularLocation>
</comment>
<dbReference type="Gene3D" id="3.30.70.1350">
    <property type="entry name" value="Cation efflux protein, cytoplasmic domain"/>
    <property type="match status" value="1"/>
</dbReference>
<dbReference type="InterPro" id="IPR036837">
    <property type="entry name" value="Cation_efflux_CTD_sf"/>
</dbReference>
<comment type="similarity">
    <text evidence="2">Belongs to the cation diffusion facilitator (CDF) transporter (TC 2.A.4) family.</text>
</comment>
<feature type="transmembrane region" description="Helical" evidence="8">
    <location>
        <begin position="41"/>
        <end position="62"/>
    </location>
</feature>
<reference evidence="11 12" key="1">
    <citation type="submission" date="2018-02" db="EMBL/GenBank/DDBJ databases">
        <authorList>
            <person name="Cohen D.B."/>
            <person name="Kent A.D."/>
        </authorList>
    </citation>
    <scope>NUCLEOTIDE SEQUENCE [LARGE SCALE GENOMIC DNA]</scope>
    <source>
        <strain evidence="11 12">ULC007</strain>
    </source>
</reference>
<dbReference type="InterPro" id="IPR002524">
    <property type="entry name" value="Cation_efflux"/>
</dbReference>
<dbReference type="GO" id="GO:0015341">
    <property type="term" value="F:zinc efflux antiporter activity"/>
    <property type="evidence" value="ECO:0007669"/>
    <property type="project" value="TreeGrafter"/>
</dbReference>
<feature type="domain" description="Cation efflux protein cytoplasmic" evidence="10">
    <location>
        <begin position="221"/>
        <end position="290"/>
    </location>
</feature>
<reference evidence="11 12" key="2">
    <citation type="submission" date="2018-03" db="EMBL/GenBank/DDBJ databases">
        <title>The ancient ancestry and fast evolution of plastids.</title>
        <authorList>
            <person name="Moore K.R."/>
            <person name="Magnabosco C."/>
            <person name="Momper L."/>
            <person name="Gold D.A."/>
            <person name="Bosak T."/>
            <person name="Fournier G.P."/>
        </authorList>
    </citation>
    <scope>NUCLEOTIDE SEQUENCE [LARGE SCALE GENOMIC DNA]</scope>
    <source>
        <strain evidence="11 12">ULC007</strain>
    </source>
</reference>
<evidence type="ECO:0000259" key="10">
    <source>
        <dbReference type="Pfam" id="PF16916"/>
    </source>
</evidence>
<evidence type="ECO:0000259" key="9">
    <source>
        <dbReference type="Pfam" id="PF01545"/>
    </source>
</evidence>
<feature type="region of interest" description="Disordered" evidence="7">
    <location>
        <begin position="296"/>
        <end position="315"/>
    </location>
</feature>
<proteinExistence type="inferred from homology"/>
<keyword evidence="3" id="KW-0813">Transport</keyword>
<dbReference type="Pfam" id="PF16916">
    <property type="entry name" value="ZT_dimer"/>
    <property type="match status" value="1"/>
</dbReference>
<organism evidence="11 12">
    <name type="scientific">Phormidesmis priestleyi ULC007</name>
    <dbReference type="NCBI Taxonomy" id="1920490"/>
    <lineage>
        <taxon>Bacteria</taxon>
        <taxon>Bacillati</taxon>
        <taxon>Cyanobacteriota</taxon>
        <taxon>Cyanophyceae</taxon>
        <taxon>Leptolyngbyales</taxon>
        <taxon>Leptolyngbyaceae</taxon>
        <taxon>Phormidesmis</taxon>
    </lineage>
</organism>
<dbReference type="GO" id="GO:0006882">
    <property type="term" value="P:intracellular zinc ion homeostasis"/>
    <property type="evidence" value="ECO:0007669"/>
    <property type="project" value="TreeGrafter"/>
</dbReference>
<dbReference type="GO" id="GO:0015086">
    <property type="term" value="F:cadmium ion transmembrane transporter activity"/>
    <property type="evidence" value="ECO:0007669"/>
    <property type="project" value="TreeGrafter"/>
</dbReference>
<evidence type="ECO:0000313" key="11">
    <source>
        <dbReference type="EMBL" id="PSB18848.1"/>
    </source>
</evidence>
<dbReference type="InterPro" id="IPR058533">
    <property type="entry name" value="Cation_efflux_TM"/>
</dbReference>
<dbReference type="Pfam" id="PF01545">
    <property type="entry name" value="Cation_efflux"/>
    <property type="match status" value="1"/>
</dbReference>
<dbReference type="STRING" id="1920490.GCA_001895925_00255"/>
<dbReference type="SUPFAM" id="SSF161111">
    <property type="entry name" value="Cation efflux protein transmembrane domain-like"/>
    <property type="match status" value="1"/>
</dbReference>
<dbReference type="RefSeq" id="WP_073073622.1">
    <property type="nucleotide sequence ID" value="NZ_MPPI01000024.1"/>
</dbReference>
<comment type="caution">
    <text evidence="11">The sequence shown here is derived from an EMBL/GenBank/DDBJ whole genome shotgun (WGS) entry which is preliminary data.</text>
</comment>
<evidence type="ECO:0000313" key="12">
    <source>
        <dbReference type="Proteomes" id="UP000238634"/>
    </source>
</evidence>
<dbReference type="InterPro" id="IPR050291">
    <property type="entry name" value="CDF_Transporter"/>
</dbReference>
<name>A0A2T1DED9_9CYAN</name>
<dbReference type="GO" id="GO:0005886">
    <property type="term" value="C:plasma membrane"/>
    <property type="evidence" value="ECO:0007669"/>
    <property type="project" value="TreeGrafter"/>
</dbReference>
<gene>
    <name evidence="11" type="ORF">C7B65_13820</name>
</gene>
<feature type="transmembrane region" description="Helical" evidence="8">
    <location>
        <begin position="121"/>
        <end position="141"/>
    </location>
</feature>
<evidence type="ECO:0000256" key="2">
    <source>
        <dbReference type="ARBA" id="ARBA00008114"/>
    </source>
</evidence>
<keyword evidence="4 8" id="KW-0812">Transmembrane</keyword>
<accession>A0A2T1DED9</accession>
<keyword evidence="5 8" id="KW-1133">Transmembrane helix</keyword>
<feature type="transmembrane region" description="Helical" evidence="8">
    <location>
        <begin position="83"/>
        <end position="101"/>
    </location>
</feature>
<dbReference type="AlphaFoldDB" id="A0A2T1DED9"/>
<feature type="domain" description="Cation efflux protein transmembrane" evidence="9">
    <location>
        <begin position="15"/>
        <end position="205"/>
    </location>
</feature>
<dbReference type="InterPro" id="IPR027469">
    <property type="entry name" value="Cation_efflux_TMD_sf"/>
</dbReference>
<dbReference type="PANTHER" id="PTHR43840">
    <property type="entry name" value="MITOCHONDRIAL METAL TRANSPORTER 1-RELATED"/>
    <property type="match status" value="1"/>
</dbReference>
<evidence type="ECO:0000256" key="6">
    <source>
        <dbReference type="ARBA" id="ARBA00023136"/>
    </source>
</evidence>